<dbReference type="RefSeq" id="WP_051497765.1">
    <property type="nucleotide sequence ID" value="NZ_CBTK010000194.1"/>
</dbReference>
<dbReference type="PANTHER" id="PTHR43082:SF3">
    <property type="entry name" value="FERREDOXIN-LIKE PROTEIN YDIT"/>
    <property type="match status" value="1"/>
</dbReference>
<dbReference type="Gene3D" id="3.30.70.20">
    <property type="match status" value="1"/>
</dbReference>
<protein>
    <recommendedName>
        <fullName evidence="6">Ferredoxin-like protein</fullName>
    </recommendedName>
</protein>
<dbReference type="PIRSF" id="PIRSF036548">
    <property type="entry name" value="Fdx_FixX"/>
    <property type="match status" value="1"/>
</dbReference>
<evidence type="ECO:0000256" key="2">
    <source>
        <dbReference type="ARBA" id="ARBA00022723"/>
    </source>
</evidence>
<evidence type="ECO:0000256" key="1">
    <source>
        <dbReference type="ARBA" id="ARBA00022448"/>
    </source>
</evidence>
<name>A0A7U7GCI4_9GAMM</name>
<keyword evidence="2 6" id="KW-0479">Metal-binding</keyword>
<dbReference type="SUPFAM" id="SSF54862">
    <property type="entry name" value="4Fe-4S ferredoxins"/>
    <property type="match status" value="1"/>
</dbReference>
<dbReference type="Pfam" id="PF13187">
    <property type="entry name" value="Fer4_9"/>
    <property type="match status" value="1"/>
</dbReference>
<dbReference type="EMBL" id="CBTK010000194">
    <property type="protein sequence ID" value="CDH45652.1"/>
    <property type="molecule type" value="Genomic_DNA"/>
</dbReference>
<sequence length="95" mass="10695">MVMTTHEEKMRTVRFRVAATPHIVVNSEICRSECSVHACVYVCPANLFVPLDDGGILFNYEQCFECGTCYIACNQEGAIRWSYPDGGYGVTFRES</sequence>
<evidence type="ECO:0000256" key="4">
    <source>
        <dbReference type="ARBA" id="ARBA00023004"/>
    </source>
</evidence>
<accession>A0A7U7GCI4</accession>
<evidence type="ECO:0000256" key="5">
    <source>
        <dbReference type="ARBA" id="ARBA00023014"/>
    </source>
</evidence>
<evidence type="ECO:0000313" key="9">
    <source>
        <dbReference type="Proteomes" id="UP000019184"/>
    </source>
</evidence>
<keyword evidence="4 6" id="KW-0408">Iron</keyword>
<feature type="domain" description="4Fe-4S ferredoxin-type" evidence="7">
    <location>
        <begin position="21"/>
        <end position="53"/>
    </location>
</feature>
<keyword evidence="1 6" id="KW-0813">Transport</keyword>
<reference evidence="8 9" key="1">
    <citation type="journal article" date="2014" name="ISME J.">
        <title>Candidatus Competibacter-lineage genomes retrieved from metagenomes reveal functional metabolic diversity.</title>
        <authorList>
            <person name="McIlroy S.J."/>
            <person name="Albertsen M."/>
            <person name="Andresen E.K."/>
            <person name="Saunders A.M."/>
            <person name="Kristiansen R."/>
            <person name="Stokholm-Bjerregaard M."/>
            <person name="Nielsen K.L."/>
            <person name="Nielsen P.H."/>
        </authorList>
    </citation>
    <scope>NUCLEOTIDE SEQUENCE [LARGE SCALE GENOMIC DNA]</scope>
    <source>
        <strain evidence="8 9">Run_B_J11</strain>
    </source>
</reference>
<organism evidence="8 9">
    <name type="scientific">Candidatus Contendobacter odensis Run_B_J11</name>
    <dbReference type="NCBI Taxonomy" id="1400861"/>
    <lineage>
        <taxon>Bacteria</taxon>
        <taxon>Pseudomonadati</taxon>
        <taxon>Pseudomonadota</taxon>
        <taxon>Gammaproteobacteria</taxon>
        <taxon>Candidatus Competibacteraceae</taxon>
        <taxon>Candidatus Contendibacter</taxon>
    </lineage>
</organism>
<dbReference type="PROSITE" id="PS51379">
    <property type="entry name" value="4FE4S_FER_2"/>
    <property type="match status" value="2"/>
</dbReference>
<keyword evidence="3 6" id="KW-0249">Electron transport</keyword>
<evidence type="ECO:0000313" key="8">
    <source>
        <dbReference type="EMBL" id="CDH45652.1"/>
    </source>
</evidence>
<gene>
    <name evidence="8" type="ORF">BN874_2730006</name>
</gene>
<comment type="caution">
    <text evidence="8">The sequence shown here is derived from an EMBL/GenBank/DDBJ whole genome shotgun (WGS) entry which is preliminary data.</text>
</comment>
<evidence type="ECO:0000256" key="6">
    <source>
        <dbReference type="PIRNR" id="PIRNR036548"/>
    </source>
</evidence>
<dbReference type="AlphaFoldDB" id="A0A7U7GCI4"/>
<comment type="function">
    <text evidence="6">Could be a 3Fe-4S cluster-containing protein.</text>
</comment>
<dbReference type="PANTHER" id="PTHR43082">
    <property type="entry name" value="FERREDOXIN-LIKE"/>
    <property type="match status" value="1"/>
</dbReference>
<evidence type="ECO:0000256" key="3">
    <source>
        <dbReference type="ARBA" id="ARBA00022982"/>
    </source>
</evidence>
<dbReference type="GO" id="GO:0051536">
    <property type="term" value="F:iron-sulfur cluster binding"/>
    <property type="evidence" value="ECO:0007669"/>
    <property type="project" value="UniProtKB-KW"/>
</dbReference>
<dbReference type="OrthoDB" id="9800260at2"/>
<dbReference type="InterPro" id="IPR012206">
    <property type="entry name" value="Fd_FixX"/>
</dbReference>
<proteinExistence type="predicted"/>
<dbReference type="InterPro" id="IPR017896">
    <property type="entry name" value="4Fe4S_Fe-S-bd"/>
</dbReference>
<feature type="domain" description="4Fe-4S ferredoxin-type" evidence="7">
    <location>
        <begin position="54"/>
        <end position="84"/>
    </location>
</feature>
<dbReference type="Proteomes" id="UP000019184">
    <property type="component" value="Unassembled WGS sequence"/>
</dbReference>
<dbReference type="GO" id="GO:0005506">
    <property type="term" value="F:iron ion binding"/>
    <property type="evidence" value="ECO:0007669"/>
    <property type="project" value="UniProtKB-UniRule"/>
</dbReference>
<keyword evidence="5 6" id="KW-0411">Iron-sulfur</keyword>
<keyword evidence="9" id="KW-1185">Reference proteome</keyword>
<evidence type="ECO:0000259" key="7">
    <source>
        <dbReference type="PROSITE" id="PS51379"/>
    </source>
</evidence>